<evidence type="ECO:0000313" key="3">
    <source>
        <dbReference type="Proteomes" id="UP001152172"/>
    </source>
</evidence>
<dbReference type="AlphaFoldDB" id="A0A9X3RBW3"/>
<evidence type="ECO:0000313" key="2">
    <source>
        <dbReference type="EMBL" id="MCZ8534632.1"/>
    </source>
</evidence>
<protein>
    <submittedName>
        <fullName evidence="2">PH domain-containing protein</fullName>
    </submittedName>
</protein>
<feature type="domain" description="YokE-like PH" evidence="1">
    <location>
        <begin position="15"/>
        <end position="102"/>
    </location>
</feature>
<sequence>MNNLIDSLLLPGERIKSKITGTFALDEGTGIRYMNGVLIATDIRLIWFSKYPFGLKETIIYKYVDLNYVDITESSLTFHNGIMIKGKWISSGDMEQFLDTIKFFSLYRLIDKARKRFD</sequence>
<dbReference type="EMBL" id="JAMKBI010000011">
    <property type="protein sequence ID" value="MCZ8534632.1"/>
    <property type="molecule type" value="Genomic_DNA"/>
</dbReference>
<reference evidence="2" key="1">
    <citation type="submission" date="2022-05" db="EMBL/GenBank/DDBJ databases">
        <authorList>
            <person name="Colautti A."/>
            <person name="Iacumin L."/>
        </authorList>
    </citation>
    <scope>NUCLEOTIDE SEQUENCE</scope>
    <source>
        <strain evidence="2">DSM 30747</strain>
    </source>
</reference>
<accession>A0A9X3RBW3</accession>
<organism evidence="2 3">
    <name type="scientific">Psychrobacillus psychrodurans</name>
    <dbReference type="NCBI Taxonomy" id="126157"/>
    <lineage>
        <taxon>Bacteria</taxon>
        <taxon>Bacillati</taxon>
        <taxon>Bacillota</taxon>
        <taxon>Bacilli</taxon>
        <taxon>Bacillales</taxon>
        <taxon>Bacillaceae</taxon>
        <taxon>Psychrobacillus</taxon>
    </lineage>
</organism>
<dbReference type="Pfam" id="PF14470">
    <property type="entry name" value="bPH_3"/>
    <property type="match status" value="1"/>
</dbReference>
<gene>
    <name evidence="2" type="ORF">M9R61_15075</name>
</gene>
<dbReference type="InterPro" id="IPR039519">
    <property type="entry name" value="YokE-like_PH"/>
</dbReference>
<dbReference type="Proteomes" id="UP001152172">
    <property type="component" value="Unassembled WGS sequence"/>
</dbReference>
<evidence type="ECO:0000259" key="1">
    <source>
        <dbReference type="Pfam" id="PF14470"/>
    </source>
</evidence>
<name>A0A9X3RBW3_9BACI</name>
<dbReference type="RefSeq" id="WP_269922758.1">
    <property type="nucleotide sequence ID" value="NZ_JAMKBI010000011.1"/>
</dbReference>
<proteinExistence type="predicted"/>
<keyword evidence="3" id="KW-1185">Reference proteome</keyword>
<comment type="caution">
    <text evidence="2">The sequence shown here is derived from an EMBL/GenBank/DDBJ whole genome shotgun (WGS) entry which is preliminary data.</text>
</comment>